<feature type="non-terminal residue" evidence="1">
    <location>
        <position position="1"/>
    </location>
</feature>
<evidence type="ECO:0000313" key="1">
    <source>
        <dbReference type="EMBL" id="KAF2629003.1"/>
    </source>
</evidence>
<keyword evidence="2" id="KW-1185">Reference proteome</keyword>
<evidence type="ECO:0000313" key="2">
    <source>
        <dbReference type="Proteomes" id="UP000799754"/>
    </source>
</evidence>
<dbReference type="EMBL" id="MU006711">
    <property type="protein sequence ID" value="KAF2629003.1"/>
    <property type="molecule type" value="Genomic_DNA"/>
</dbReference>
<accession>A0ACB6S6K2</accession>
<comment type="caution">
    <text evidence="1">The sequence shown here is derived from an EMBL/GenBank/DDBJ whole genome shotgun (WGS) entry which is preliminary data.</text>
</comment>
<feature type="non-terminal residue" evidence="1">
    <location>
        <position position="532"/>
    </location>
</feature>
<dbReference type="Proteomes" id="UP000799754">
    <property type="component" value="Unassembled WGS sequence"/>
</dbReference>
<organism evidence="1 2">
    <name type="scientific">Macroventuria anomochaeta</name>
    <dbReference type="NCBI Taxonomy" id="301207"/>
    <lineage>
        <taxon>Eukaryota</taxon>
        <taxon>Fungi</taxon>
        <taxon>Dikarya</taxon>
        <taxon>Ascomycota</taxon>
        <taxon>Pezizomycotina</taxon>
        <taxon>Dothideomycetes</taxon>
        <taxon>Pleosporomycetidae</taxon>
        <taxon>Pleosporales</taxon>
        <taxon>Pleosporineae</taxon>
        <taxon>Didymellaceae</taxon>
        <taxon>Macroventuria</taxon>
    </lineage>
</organism>
<reference evidence="1" key="1">
    <citation type="journal article" date="2020" name="Stud. Mycol.">
        <title>101 Dothideomycetes genomes: a test case for predicting lifestyles and emergence of pathogens.</title>
        <authorList>
            <person name="Haridas S."/>
            <person name="Albert R."/>
            <person name="Binder M."/>
            <person name="Bloem J."/>
            <person name="Labutti K."/>
            <person name="Salamov A."/>
            <person name="Andreopoulos B."/>
            <person name="Baker S."/>
            <person name="Barry K."/>
            <person name="Bills G."/>
            <person name="Bluhm B."/>
            <person name="Cannon C."/>
            <person name="Castanera R."/>
            <person name="Culley D."/>
            <person name="Daum C."/>
            <person name="Ezra D."/>
            <person name="Gonzalez J."/>
            <person name="Henrissat B."/>
            <person name="Kuo A."/>
            <person name="Liang C."/>
            <person name="Lipzen A."/>
            <person name="Lutzoni F."/>
            <person name="Magnuson J."/>
            <person name="Mondo S."/>
            <person name="Nolan M."/>
            <person name="Ohm R."/>
            <person name="Pangilinan J."/>
            <person name="Park H.-J."/>
            <person name="Ramirez L."/>
            <person name="Alfaro M."/>
            <person name="Sun H."/>
            <person name="Tritt A."/>
            <person name="Yoshinaga Y."/>
            <person name="Zwiers L.-H."/>
            <person name="Turgeon B."/>
            <person name="Goodwin S."/>
            <person name="Spatafora J."/>
            <person name="Crous P."/>
            <person name="Grigoriev I."/>
        </authorList>
    </citation>
    <scope>NUCLEOTIDE SEQUENCE</scope>
    <source>
        <strain evidence="1">CBS 525.71</strain>
    </source>
</reference>
<protein>
    <submittedName>
        <fullName evidence="1">Uncharacterized protein</fullName>
    </submittedName>
</protein>
<name>A0ACB6S6K2_9PLEO</name>
<sequence length="532" mass="60081">SSMSTPSTPDTGSFVWDTSETPLHKSSNEIEFDLSTPLTPPLTSDDFKQTYESQVKPIFLPTADHIPTTQITTPDSNSGLKDCQIAGKSPVPDTVALGKLFRDTRDLLQAVGNESTSKFQIQYNPVPSIDFLSIPKSHSNSANITKRESEGTEPQVKTETTKTRSVIADTPRPNSRYKGLQAVLEHITPSEIHARLNDDPKLCVASYVRVPNERCICKVQKQLTSDHKILNTVSSCIEKGDYATLPEYLEQLAEVVLCGNHRKVALLQPKAKSRIAKLRDFIFNLPQASKADLSTFRAWTMALANRGLPLPVDCSAREDSPSVVPPKTNTTAAFSGNTTSNLPGFLPYKPTRMSDLAIAKAVKKMIAKPLTATDMKDGFIYIFWDKGTFGMVKIGRTNDLERRLKEWNRCKSTHSYHKSSRDGDLRKVPHVQRIERLMQIELVNNRKTRACDTCVKTKMHKEWFDVSEAKAVEVFQKWRNWILQEPYAEDDKGQWVIRPEMLETIPENCKLEPEEAQSLRIRPRNVKNRLKR</sequence>
<gene>
    <name evidence="1" type="ORF">BU25DRAFT_324402</name>
</gene>
<proteinExistence type="predicted"/>